<gene>
    <name evidence="3" type="primary">LOC124627638</name>
</gene>
<sequence>MSFFKIPGGTKTQVFSINESRKFLDVQSKIEERLKKRVQLHQVDSEDYCDVIMAFVPIVSRAGTDIAAALRNIPTNRPVILVVLHHTFDENHIAPQSKGCVDRDGVFAVDFLCHEDKGLLECLTNEEALKSVSDYLVSMDPSTPLIPVHPRPSQRCCICLGVSAFVVVVVVVIGLVIPFLIPKSDGHGDTQTTVIPPITVTTHQSNITVTTHQRNITVTTQQSKITVATQQRKKRSLQRGRG</sequence>
<dbReference type="Proteomes" id="UP000221080">
    <property type="component" value="Chromosome 27"/>
</dbReference>
<dbReference type="AlphaFoldDB" id="A0A9F7R9L8"/>
<dbReference type="RefSeq" id="XP_053532528.1">
    <property type="nucleotide sequence ID" value="XM_053676553.1"/>
</dbReference>
<dbReference type="PANTHER" id="PTHR34488:SF1">
    <property type="entry name" value="SI:CH211-245H14.1-RELATED"/>
    <property type="match status" value="1"/>
</dbReference>
<dbReference type="PANTHER" id="PTHR34488">
    <property type="entry name" value="SI:CH211-245H14.1-RELATED"/>
    <property type="match status" value="1"/>
</dbReference>
<evidence type="ECO:0000256" key="1">
    <source>
        <dbReference type="SAM" id="Phobius"/>
    </source>
</evidence>
<keyword evidence="1" id="KW-0472">Membrane</keyword>
<keyword evidence="1" id="KW-1133">Transmembrane helix</keyword>
<keyword evidence="2" id="KW-1185">Reference proteome</keyword>
<protein>
    <submittedName>
        <fullName evidence="3">Uncharacterized protein LOC124627638</fullName>
    </submittedName>
</protein>
<name>A0A9F7R9L8_ICTPU</name>
<proteinExistence type="predicted"/>
<keyword evidence="1" id="KW-0812">Transmembrane</keyword>
<evidence type="ECO:0000313" key="3">
    <source>
        <dbReference type="RefSeq" id="XP_053532528.1"/>
    </source>
</evidence>
<reference evidence="2" key="1">
    <citation type="journal article" date="2016" name="Nat. Commun.">
        <title>The channel catfish genome sequence provides insights into the evolution of scale formation in teleosts.</title>
        <authorList>
            <person name="Liu Z."/>
            <person name="Liu S."/>
            <person name="Yao J."/>
            <person name="Bao L."/>
            <person name="Zhang J."/>
            <person name="Li Y."/>
            <person name="Jiang C."/>
            <person name="Sun L."/>
            <person name="Wang R."/>
            <person name="Zhang Y."/>
            <person name="Zhou T."/>
            <person name="Zeng Q."/>
            <person name="Fu Q."/>
            <person name="Gao S."/>
            <person name="Li N."/>
            <person name="Koren S."/>
            <person name="Jiang Y."/>
            <person name="Zimin A."/>
            <person name="Xu P."/>
            <person name="Phillippy A.M."/>
            <person name="Geng X."/>
            <person name="Song L."/>
            <person name="Sun F."/>
            <person name="Li C."/>
            <person name="Wang X."/>
            <person name="Chen A."/>
            <person name="Jin Y."/>
            <person name="Yuan Z."/>
            <person name="Yang Y."/>
            <person name="Tan S."/>
            <person name="Peatman E."/>
            <person name="Lu J."/>
            <person name="Qin Z."/>
            <person name="Dunham R."/>
            <person name="Li Z."/>
            <person name="Sonstegard T."/>
            <person name="Feng J."/>
            <person name="Danzmann R.G."/>
            <person name="Schroeder S."/>
            <person name="Scheffler B."/>
            <person name="Duke M.V."/>
            <person name="Ballard L."/>
            <person name="Kucuktas H."/>
            <person name="Kaltenboeck L."/>
            <person name="Liu H."/>
            <person name="Armbruster J."/>
            <person name="Xie Y."/>
            <person name="Kirby M.L."/>
            <person name="Tian Y."/>
            <person name="Flanagan M.E."/>
            <person name="Mu W."/>
            <person name="Waldbieser G.C."/>
        </authorList>
    </citation>
    <scope>NUCLEOTIDE SEQUENCE [LARGE SCALE GENOMIC DNA]</scope>
    <source>
        <strain evidence="2">SDA103</strain>
    </source>
</reference>
<accession>A0A9F7R9L8</accession>
<dbReference type="OrthoDB" id="8446971at2759"/>
<dbReference type="KEGG" id="ipu:124627638"/>
<evidence type="ECO:0000313" key="2">
    <source>
        <dbReference type="Proteomes" id="UP000221080"/>
    </source>
</evidence>
<organism evidence="2 3">
    <name type="scientific">Ictalurus punctatus</name>
    <name type="common">Channel catfish</name>
    <name type="synonym">Silurus punctatus</name>
    <dbReference type="NCBI Taxonomy" id="7998"/>
    <lineage>
        <taxon>Eukaryota</taxon>
        <taxon>Metazoa</taxon>
        <taxon>Chordata</taxon>
        <taxon>Craniata</taxon>
        <taxon>Vertebrata</taxon>
        <taxon>Euteleostomi</taxon>
        <taxon>Actinopterygii</taxon>
        <taxon>Neopterygii</taxon>
        <taxon>Teleostei</taxon>
        <taxon>Ostariophysi</taxon>
        <taxon>Siluriformes</taxon>
        <taxon>Ictaluridae</taxon>
        <taxon>Ictalurus</taxon>
    </lineage>
</organism>
<feature type="transmembrane region" description="Helical" evidence="1">
    <location>
        <begin position="160"/>
        <end position="181"/>
    </location>
</feature>
<reference evidence="3" key="2">
    <citation type="submission" date="2025-08" db="UniProtKB">
        <authorList>
            <consortium name="RefSeq"/>
        </authorList>
    </citation>
    <scope>IDENTIFICATION</scope>
    <source>
        <tissue evidence="3">Blood</tissue>
    </source>
</reference>
<dbReference type="GeneID" id="124627638"/>